<dbReference type="GeneTree" id="ENSGT00940000157147"/>
<dbReference type="Ensembl" id="ENSLBET00000026500.1">
    <property type="protein sequence ID" value="ENSLBEP00000025223.1"/>
    <property type="gene ID" value="ENSLBEG00000019271.1"/>
</dbReference>
<organism evidence="4 5">
    <name type="scientific">Labrus bergylta</name>
    <name type="common">ballan wrasse</name>
    <dbReference type="NCBI Taxonomy" id="56723"/>
    <lineage>
        <taxon>Eukaryota</taxon>
        <taxon>Metazoa</taxon>
        <taxon>Chordata</taxon>
        <taxon>Craniata</taxon>
        <taxon>Vertebrata</taxon>
        <taxon>Euteleostomi</taxon>
        <taxon>Actinopterygii</taxon>
        <taxon>Neopterygii</taxon>
        <taxon>Teleostei</taxon>
        <taxon>Neoteleostei</taxon>
        <taxon>Acanthomorphata</taxon>
        <taxon>Eupercaria</taxon>
        <taxon>Labriformes</taxon>
        <taxon>Labridae</taxon>
        <taxon>Labrus</taxon>
    </lineage>
</organism>
<keyword evidence="2" id="KW-0472">Membrane</keyword>
<accession>A0A3Q3G280</accession>
<evidence type="ECO:0000259" key="3">
    <source>
        <dbReference type="SMART" id="SM00014"/>
    </source>
</evidence>
<feature type="transmembrane region" description="Helical" evidence="2">
    <location>
        <begin position="233"/>
        <end position="254"/>
    </location>
</feature>
<feature type="transmembrane region" description="Helical" evidence="2">
    <location>
        <begin position="141"/>
        <end position="162"/>
    </location>
</feature>
<dbReference type="FunCoup" id="A0A3Q3G280">
    <property type="interactions" value="142"/>
</dbReference>
<feature type="transmembrane region" description="Helical" evidence="2">
    <location>
        <begin position="174"/>
        <end position="195"/>
    </location>
</feature>
<dbReference type="Gene3D" id="1.20.144.10">
    <property type="entry name" value="Phosphatidic acid phosphatase type 2/haloperoxidase"/>
    <property type="match status" value="1"/>
</dbReference>
<dbReference type="InterPro" id="IPR036938">
    <property type="entry name" value="PAP2/HPO_sf"/>
</dbReference>
<reference evidence="4" key="1">
    <citation type="submission" date="2025-08" db="UniProtKB">
        <authorList>
            <consortium name="Ensembl"/>
        </authorList>
    </citation>
    <scope>IDENTIFICATION</scope>
</reference>
<sequence length="308" mass="33098">MPSGYNVRSRARERNSVLGRPEFMSLNQPPPRAGSSSTGGGNSGGGGGGQGSGPGPSETRGNARRPGQIKHQTSQPTEDPVDNGSKDRRESGKMPEEDCMLLNPSFKGIAKNSLLAIDICLSKRMGVCAYTSSSWGGCRSMVALLALTGHGITWIIGTIVCLTRSNTLAGQEVLVNLLLALIFDVITVAGVQRLVKRRGPWEMMPGFMDCVAMDTYSFPAAHASRAAMVSKFLLSHLVLAVPLRILLVLWAFLVGMSRVLLGKHHLTDMVCGFALGLLHFSLMETVWLSSSMCQTLISISTLSWSPFF</sequence>
<dbReference type="Pfam" id="PF01569">
    <property type="entry name" value="PAP2"/>
    <property type="match status" value="1"/>
</dbReference>
<dbReference type="GO" id="GO:0005635">
    <property type="term" value="C:nuclear envelope"/>
    <property type="evidence" value="ECO:0007669"/>
    <property type="project" value="TreeGrafter"/>
</dbReference>
<dbReference type="STRING" id="56723.ENSLBEP00000025223"/>
<feature type="domain" description="Phosphatidic acid phosphatase type 2/haloperoxidase" evidence="3">
    <location>
        <begin position="172"/>
        <end position="284"/>
    </location>
</feature>
<dbReference type="InParanoid" id="A0A3Q3G280"/>
<evidence type="ECO:0000256" key="2">
    <source>
        <dbReference type="SAM" id="Phobius"/>
    </source>
</evidence>
<protein>
    <submittedName>
        <fullName evidence="4">Phospholipid phosphatase 7 (inactive)</fullName>
    </submittedName>
</protein>
<dbReference type="CDD" id="cd03391">
    <property type="entry name" value="PAP2_containing_2_like"/>
    <property type="match status" value="1"/>
</dbReference>
<evidence type="ECO:0000313" key="5">
    <source>
        <dbReference type="Proteomes" id="UP000261660"/>
    </source>
</evidence>
<dbReference type="InterPro" id="IPR000326">
    <property type="entry name" value="PAP2/HPO"/>
</dbReference>
<proteinExistence type="predicted"/>
<dbReference type="OrthoDB" id="10266771at2759"/>
<keyword evidence="5" id="KW-1185">Reference proteome</keyword>
<name>A0A3Q3G280_9LABR</name>
<feature type="region of interest" description="Disordered" evidence="1">
    <location>
        <begin position="1"/>
        <end position="98"/>
    </location>
</feature>
<evidence type="ECO:0000256" key="1">
    <source>
        <dbReference type="SAM" id="MobiDB-lite"/>
    </source>
</evidence>
<dbReference type="Proteomes" id="UP000261660">
    <property type="component" value="Unplaced"/>
</dbReference>
<feature type="transmembrane region" description="Helical" evidence="2">
    <location>
        <begin position="266"/>
        <end position="288"/>
    </location>
</feature>
<dbReference type="AlphaFoldDB" id="A0A3Q3G280"/>
<dbReference type="GO" id="GO:0042392">
    <property type="term" value="F:sphingosine-1-phosphate phosphatase activity"/>
    <property type="evidence" value="ECO:0007669"/>
    <property type="project" value="TreeGrafter"/>
</dbReference>
<keyword evidence="2" id="KW-0812">Transmembrane</keyword>
<dbReference type="SUPFAM" id="SSF48317">
    <property type="entry name" value="Acid phosphatase/Vanadium-dependent haloperoxidase"/>
    <property type="match status" value="1"/>
</dbReference>
<feature type="compositionally biased region" description="Gly residues" evidence="1">
    <location>
        <begin position="37"/>
        <end position="54"/>
    </location>
</feature>
<feature type="compositionally biased region" description="Basic and acidic residues" evidence="1">
    <location>
        <begin position="84"/>
        <end position="96"/>
    </location>
</feature>
<reference evidence="4" key="2">
    <citation type="submission" date="2025-09" db="UniProtKB">
        <authorList>
            <consortium name="Ensembl"/>
        </authorList>
    </citation>
    <scope>IDENTIFICATION</scope>
</reference>
<dbReference type="PANTHER" id="PTHR14969">
    <property type="entry name" value="SPHINGOSINE-1-PHOSPHATE PHOSPHOHYDROLASE"/>
    <property type="match status" value="1"/>
</dbReference>
<evidence type="ECO:0000313" key="4">
    <source>
        <dbReference type="Ensembl" id="ENSLBEP00000025223.1"/>
    </source>
</evidence>
<dbReference type="SMART" id="SM00014">
    <property type="entry name" value="acidPPc"/>
    <property type="match status" value="1"/>
</dbReference>
<keyword evidence="2" id="KW-1133">Transmembrane helix</keyword>
<dbReference type="PANTHER" id="PTHR14969:SF17">
    <property type="entry name" value="INACTIVE PHOSPHOLIPID PHOSPHATASE 7"/>
    <property type="match status" value="1"/>
</dbReference>